<organism evidence="6 7">
    <name type="scientific">Prunus persica</name>
    <name type="common">Peach</name>
    <name type="synonym">Amygdalus persica</name>
    <dbReference type="NCBI Taxonomy" id="3760"/>
    <lineage>
        <taxon>Eukaryota</taxon>
        <taxon>Viridiplantae</taxon>
        <taxon>Streptophyta</taxon>
        <taxon>Embryophyta</taxon>
        <taxon>Tracheophyta</taxon>
        <taxon>Spermatophyta</taxon>
        <taxon>Magnoliopsida</taxon>
        <taxon>eudicotyledons</taxon>
        <taxon>Gunneridae</taxon>
        <taxon>Pentapetalae</taxon>
        <taxon>rosids</taxon>
        <taxon>fabids</taxon>
        <taxon>Rosales</taxon>
        <taxon>Rosaceae</taxon>
        <taxon>Amygdaloideae</taxon>
        <taxon>Amygdaleae</taxon>
        <taxon>Prunus</taxon>
    </lineage>
</organism>
<evidence type="ECO:0000259" key="4">
    <source>
        <dbReference type="Pfam" id="PF00931"/>
    </source>
</evidence>
<dbReference type="AlphaFoldDB" id="A0A251MX84"/>
<dbReference type="GO" id="GO:0006952">
    <property type="term" value="P:defense response"/>
    <property type="evidence" value="ECO:0007669"/>
    <property type="project" value="UniProtKB-KW"/>
</dbReference>
<feature type="domain" description="NB-ARC" evidence="4">
    <location>
        <begin position="310"/>
        <end position="365"/>
    </location>
</feature>
<dbReference type="InterPro" id="IPR041118">
    <property type="entry name" value="Rx_N"/>
</dbReference>
<dbReference type="InterPro" id="IPR038005">
    <property type="entry name" value="RX-like_CC"/>
</dbReference>
<gene>
    <name evidence="6" type="ORF">PRUPE_8G132200</name>
</gene>
<dbReference type="InterPro" id="IPR002182">
    <property type="entry name" value="NB-ARC"/>
</dbReference>
<dbReference type="Gene3D" id="1.20.5.4130">
    <property type="match status" value="1"/>
</dbReference>
<evidence type="ECO:0000256" key="1">
    <source>
        <dbReference type="ARBA" id="ARBA00022737"/>
    </source>
</evidence>
<dbReference type="Pfam" id="PF00931">
    <property type="entry name" value="NB-ARC"/>
    <property type="match status" value="1"/>
</dbReference>
<dbReference type="PANTHER" id="PTHR19338:SF32">
    <property type="entry name" value="OS06G0287500 PROTEIN"/>
    <property type="match status" value="1"/>
</dbReference>
<dbReference type="Proteomes" id="UP000006882">
    <property type="component" value="Chromosome G8"/>
</dbReference>
<dbReference type="SUPFAM" id="SSF56553">
    <property type="entry name" value="Insert subdomain of RNA polymerase alpha subunit"/>
    <property type="match status" value="1"/>
</dbReference>
<dbReference type="SUPFAM" id="SSF52540">
    <property type="entry name" value="P-loop containing nucleoside triphosphate hydrolases"/>
    <property type="match status" value="1"/>
</dbReference>
<evidence type="ECO:0008006" key="8">
    <source>
        <dbReference type="Google" id="ProtNLM"/>
    </source>
</evidence>
<evidence type="ECO:0000256" key="3">
    <source>
        <dbReference type="ARBA" id="ARBA00022821"/>
    </source>
</evidence>
<dbReference type="PANTHER" id="PTHR19338">
    <property type="entry name" value="TRANSLOCASE OF INNER MITOCHONDRIAL MEMBRANE 13 HOMOLOG"/>
    <property type="match status" value="1"/>
</dbReference>
<dbReference type="Pfam" id="PF18052">
    <property type="entry name" value="Rx_N"/>
    <property type="match status" value="1"/>
</dbReference>
<sequence>MSMRFSRDCDACDGDGQCEFCSVEFHLRAKCYSDQTLDVTSKDLLSSDHTVVPVERDYHCEVAKGARAESSAATVTFMYEPDIQINEELMDMLTLDEKKAWVESSPAKVFDFDPKTEKGTLIEWCPRLQRTFHWLVPLLREEGNLLRGIHDEITSIKDLLESMISFLKDADAKVERATMSSGVKTWVKQTREMGTHIEDVIDEYLRHVARHRNKHGFSGFILITNHFVRGLIARHEIASEIQLIKKRVLQIQQTSEAYRLNSTEQTSFSSSRRDDMLFDPRMASFYTNELVGIQTLRDKLIGWSIGGEVESRHSVSSLVGIGGLGKTTLAKKVFDNPKLTEWFDWRPWITVSQSYKNEGILRNLVEFCNHVSEYVFVLV</sequence>
<keyword evidence="7" id="KW-1185">Reference proteome</keyword>
<keyword evidence="2" id="KW-0547">Nucleotide-binding</keyword>
<dbReference type="Gene3D" id="3.40.50.300">
    <property type="entry name" value="P-loop containing nucleotide triphosphate hydrolases"/>
    <property type="match status" value="1"/>
</dbReference>
<dbReference type="Gramene" id="ONH91712">
    <property type="protein sequence ID" value="ONH91712"/>
    <property type="gene ID" value="PRUPE_8G132200"/>
</dbReference>
<dbReference type="EMBL" id="CM007658">
    <property type="protein sequence ID" value="ONH91712.1"/>
    <property type="molecule type" value="Genomic_DNA"/>
</dbReference>
<keyword evidence="3" id="KW-0611">Plant defense</keyword>
<dbReference type="GO" id="GO:0043531">
    <property type="term" value="F:ADP binding"/>
    <property type="evidence" value="ECO:0007669"/>
    <property type="project" value="InterPro"/>
</dbReference>
<evidence type="ECO:0000313" key="6">
    <source>
        <dbReference type="EMBL" id="ONH91712.1"/>
    </source>
</evidence>
<evidence type="ECO:0000313" key="7">
    <source>
        <dbReference type="Proteomes" id="UP000006882"/>
    </source>
</evidence>
<evidence type="ECO:0000259" key="5">
    <source>
        <dbReference type="Pfam" id="PF18052"/>
    </source>
</evidence>
<reference evidence="6 7" key="1">
    <citation type="journal article" date="2013" name="Nat. Genet.">
        <title>The high-quality draft genome of peach (Prunus persica) identifies unique patterns of genetic diversity, domestication and genome evolution.</title>
        <authorList>
            <consortium name="International Peach Genome Initiative"/>
            <person name="Verde I."/>
            <person name="Abbott A.G."/>
            <person name="Scalabrin S."/>
            <person name="Jung S."/>
            <person name="Shu S."/>
            <person name="Marroni F."/>
            <person name="Zhebentyayeva T."/>
            <person name="Dettori M.T."/>
            <person name="Grimwood J."/>
            <person name="Cattonaro F."/>
            <person name="Zuccolo A."/>
            <person name="Rossini L."/>
            <person name="Jenkins J."/>
            <person name="Vendramin E."/>
            <person name="Meisel L.A."/>
            <person name="Decroocq V."/>
            <person name="Sosinski B."/>
            <person name="Prochnik S."/>
            <person name="Mitros T."/>
            <person name="Policriti A."/>
            <person name="Cipriani G."/>
            <person name="Dondini L."/>
            <person name="Ficklin S."/>
            <person name="Goodstein D.M."/>
            <person name="Xuan P."/>
            <person name="Del Fabbro C."/>
            <person name="Aramini V."/>
            <person name="Copetti D."/>
            <person name="Gonzalez S."/>
            <person name="Horner D.S."/>
            <person name="Falchi R."/>
            <person name="Lucas S."/>
            <person name="Mica E."/>
            <person name="Maldonado J."/>
            <person name="Lazzari B."/>
            <person name="Bielenberg D."/>
            <person name="Pirona R."/>
            <person name="Miculan M."/>
            <person name="Barakat A."/>
            <person name="Testolin R."/>
            <person name="Stella A."/>
            <person name="Tartarini S."/>
            <person name="Tonutti P."/>
            <person name="Arus P."/>
            <person name="Orellana A."/>
            <person name="Wells C."/>
            <person name="Main D."/>
            <person name="Vizzotto G."/>
            <person name="Silva H."/>
            <person name="Salamini F."/>
            <person name="Schmutz J."/>
            <person name="Morgante M."/>
            <person name="Rokhsar D.S."/>
        </authorList>
    </citation>
    <scope>NUCLEOTIDE SEQUENCE [LARGE SCALE GENOMIC DNA]</scope>
    <source>
        <strain evidence="7">cv. Nemared</strain>
    </source>
</reference>
<proteinExistence type="predicted"/>
<dbReference type="InterPro" id="IPR036643">
    <property type="entry name" value="RNApol_insert_sf"/>
</dbReference>
<evidence type="ECO:0000256" key="2">
    <source>
        <dbReference type="ARBA" id="ARBA00022741"/>
    </source>
</evidence>
<dbReference type="eggNOG" id="KOG1522">
    <property type="taxonomic scope" value="Eukaryota"/>
</dbReference>
<dbReference type="InterPro" id="IPR027417">
    <property type="entry name" value="P-loop_NTPase"/>
</dbReference>
<dbReference type="CDD" id="cd14798">
    <property type="entry name" value="RX-CC_like"/>
    <property type="match status" value="1"/>
</dbReference>
<keyword evidence="1" id="KW-0677">Repeat</keyword>
<name>A0A251MX84_PRUPE</name>
<accession>A0A251MX84</accession>
<feature type="domain" description="Disease resistance N-terminal" evidence="5">
    <location>
        <begin position="135"/>
        <end position="218"/>
    </location>
</feature>
<dbReference type="STRING" id="3760.A0A251MX84"/>
<dbReference type="Gene3D" id="2.170.120.12">
    <property type="entry name" value="DNA-directed RNA polymerase, insert domain"/>
    <property type="match status" value="1"/>
</dbReference>
<protein>
    <recommendedName>
        <fullName evidence="8">NB-ARC domain-containing protein</fullName>
    </recommendedName>
</protein>